<organism evidence="1 2">
    <name type="scientific">Elysia crispata</name>
    <name type="common">lettuce slug</name>
    <dbReference type="NCBI Taxonomy" id="231223"/>
    <lineage>
        <taxon>Eukaryota</taxon>
        <taxon>Metazoa</taxon>
        <taxon>Spiralia</taxon>
        <taxon>Lophotrochozoa</taxon>
        <taxon>Mollusca</taxon>
        <taxon>Gastropoda</taxon>
        <taxon>Heterobranchia</taxon>
        <taxon>Euthyneura</taxon>
        <taxon>Panpulmonata</taxon>
        <taxon>Sacoglossa</taxon>
        <taxon>Placobranchoidea</taxon>
        <taxon>Plakobranchidae</taxon>
        <taxon>Elysia</taxon>
    </lineage>
</organism>
<gene>
    <name evidence="1" type="ORF">RRG08_024584</name>
</gene>
<evidence type="ECO:0000313" key="1">
    <source>
        <dbReference type="EMBL" id="KAK3776807.1"/>
    </source>
</evidence>
<protein>
    <submittedName>
        <fullName evidence="1">Uncharacterized protein</fullName>
    </submittedName>
</protein>
<sequence length="148" mass="16921">MDIKRLLVQISAEARLSFASLQRALQTLTSSCSDVWFQSKLLLTNVLARAAGLTDQLMSRHRLNTQHLMSRHRLNTPQLMFRHRAHTPRLILRDRINTPHQVCLASGLEDSPSRETVDINQSRAVFVIFHLGQGSEDDTYYQLSNNLV</sequence>
<keyword evidence="2" id="KW-1185">Reference proteome</keyword>
<dbReference type="Proteomes" id="UP001283361">
    <property type="component" value="Unassembled WGS sequence"/>
</dbReference>
<name>A0AAE1DNG3_9GAST</name>
<evidence type="ECO:0000313" key="2">
    <source>
        <dbReference type="Proteomes" id="UP001283361"/>
    </source>
</evidence>
<dbReference type="AlphaFoldDB" id="A0AAE1DNG3"/>
<dbReference type="EMBL" id="JAWDGP010003173">
    <property type="protein sequence ID" value="KAK3776807.1"/>
    <property type="molecule type" value="Genomic_DNA"/>
</dbReference>
<proteinExistence type="predicted"/>
<accession>A0AAE1DNG3</accession>
<reference evidence="1" key="1">
    <citation type="journal article" date="2023" name="G3 (Bethesda)">
        <title>A reference genome for the long-term kleptoplast-retaining sea slug Elysia crispata morphotype clarki.</title>
        <authorList>
            <person name="Eastman K.E."/>
            <person name="Pendleton A.L."/>
            <person name="Shaikh M.A."/>
            <person name="Suttiyut T."/>
            <person name="Ogas R."/>
            <person name="Tomko P."/>
            <person name="Gavelis G."/>
            <person name="Widhalm J.R."/>
            <person name="Wisecaver J.H."/>
        </authorList>
    </citation>
    <scope>NUCLEOTIDE SEQUENCE</scope>
    <source>
        <strain evidence="1">ECLA1</strain>
    </source>
</reference>
<comment type="caution">
    <text evidence="1">The sequence shown here is derived from an EMBL/GenBank/DDBJ whole genome shotgun (WGS) entry which is preliminary data.</text>
</comment>